<comment type="subcellular location">
    <subcellularLocation>
        <location evidence="1">Periplasm</location>
    </subcellularLocation>
</comment>
<dbReference type="Pfam" id="PF13407">
    <property type="entry name" value="Peripla_BP_4"/>
    <property type="match status" value="1"/>
</dbReference>
<dbReference type="Gene3D" id="3.40.50.2300">
    <property type="match status" value="2"/>
</dbReference>
<proteinExistence type="inferred from homology"/>
<comment type="caution">
    <text evidence="6">The sequence shown here is derived from an EMBL/GenBank/DDBJ whole genome shotgun (WGS) entry which is preliminary data.</text>
</comment>
<feature type="domain" description="Periplasmic binding protein" evidence="5">
    <location>
        <begin position="44"/>
        <end position="303"/>
    </location>
</feature>
<reference evidence="6 7" key="1">
    <citation type="submission" date="2017-01" db="EMBL/GenBank/DDBJ databases">
        <authorList>
            <person name="Varghese N."/>
            <person name="Submissions S."/>
        </authorList>
    </citation>
    <scope>NUCLEOTIDE SEQUENCE [LARGE SCALE GENOMIC DNA]</scope>
    <source>
        <strain evidence="6 7">ATCC 35905</strain>
    </source>
</reference>
<comment type="similarity">
    <text evidence="2">Belongs to the bacterial solute-binding protein 2 family.</text>
</comment>
<dbReference type="Proteomes" id="UP000186308">
    <property type="component" value="Unassembled WGS sequence"/>
</dbReference>
<dbReference type="PANTHER" id="PTHR30036">
    <property type="entry name" value="D-XYLOSE-BINDING PERIPLASMIC PROTEIN"/>
    <property type="match status" value="1"/>
</dbReference>
<evidence type="ECO:0000256" key="1">
    <source>
        <dbReference type="ARBA" id="ARBA00004418"/>
    </source>
</evidence>
<evidence type="ECO:0000313" key="6">
    <source>
        <dbReference type="EMBL" id="SIR09928.1"/>
    </source>
</evidence>
<keyword evidence="7" id="KW-1185">Reference proteome</keyword>
<feature type="chain" id="PRO_5034759803" evidence="4">
    <location>
        <begin position="27"/>
        <end position="369"/>
    </location>
</feature>
<dbReference type="SUPFAM" id="SSF53822">
    <property type="entry name" value="Periplasmic binding protein-like I"/>
    <property type="match status" value="1"/>
</dbReference>
<gene>
    <name evidence="6" type="ORF">SAMN05421828_11564</name>
</gene>
<sequence length="369" mass="38588">MKISFRTLIAGGALAVAAFGIQAAHADAISKPTPVKISSKKTTIAFLLPENSSPRYEQVDRPWFIKMAKAADPNAKLIVSNANSSPDTQLNQAESAISNGADVLVVDPVDGKAGAAIVNYAARNHVKVISYDRLIQDSKPDYYVSFDNVKVGELQGKYIAAHTKAGGQVMMINGAPTDPNAFDFRKGAMNVLGPLFKSGKLHLAYSVMTPDWSPQNAFEESQQALTRLHNKVNAVLAANDGTGSGAIRALQAVGLAGKVPVTGQDATNGGLTFILEGLQSMTVFKYVPAEAAAAAELAVAVATDSKPPAGLLNGKTNNKMIDVPSVLLTPVVVTKANVADTVIKSGYTTWKAICVGPAADGKICKANGQ</sequence>
<dbReference type="GO" id="GO:0030288">
    <property type="term" value="C:outer membrane-bounded periplasmic space"/>
    <property type="evidence" value="ECO:0007669"/>
    <property type="project" value="TreeGrafter"/>
</dbReference>
<evidence type="ECO:0000256" key="4">
    <source>
        <dbReference type="SAM" id="SignalP"/>
    </source>
</evidence>
<organism evidence="6 7">
    <name type="scientific">Acidiphilium rubrum</name>
    <dbReference type="NCBI Taxonomy" id="526"/>
    <lineage>
        <taxon>Bacteria</taxon>
        <taxon>Pseudomonadati</taxon>
        <taxon>Pseudomonadota</taxon>
        <taxon>Alphaproteobacteria</taxon>
        <taxon>Acetobacterales</taxon>
        <taxon>Acidocellaceae</taxon>
        <taxon>Acidiphilium</taxon>
    </lineage>
</organism>
<dbReference type="OrthoDB" id="9773673at2"/>
<keyword evidence="3 4" id="KW-0732">Signal</keyword>
<evidence type="ECO:0000256" key="3">
    <source>
        <dbReference type="ARBA" id="ARBA00022729"/>
    </source>
</evidence>
<accession>A0A8G2FGV0</accession>
<dbReference type="PANTHER" id="PTHR30036:SF1">
    <property type="entry name" value="D-XYLOSE-BINDING PERIPLASMIC PROTEIN"/>
    <property type="match status" value="1"/>
</dbReference>
<evidence type="ECO:0000259" key="5">
    <source>
        <dbReference type="Pfam" id="PF13407"/>
    </source>
</evidence>
<dbReference type="InterPro" id="IPR050555">
    <property type="entry name" value="Bact_Solute-Bind_Prot2"/>
</dbReference>
<feature type="signal peptide" evidence="4">
    <location>
        <begin position="1"/>
        <end position="26"/>
    </location>
</feature>
<name>A0A8G2FGV0_ACIRU</name>
<dbReference type="EMBL" id="FTNE01000015">
    <property type="protein sequence ID" value="SIR09928.1"/>
    <property type="molecule type" value="Genomic_DNA"/>
</dbReference>
<protein>
    <submittedName>
        <fullName evidence="6">Monosaccharide ABC transporter substrate-binding protein, CUT2 family</fullName>
    </submittedName>
</protein>
<evidence type="ECO:0000256" key="2">
    <source>
        <dbReference type="ARBA" id="ARBA00007639"/>
    </source>
</evidence>
<dbReference type="AlphaFoldDB" id="A0A8G2FGV0"/>
<dbReference type="InterPro" id="IPR025997">
    <property type="entry name" value="SBP_2_dom"/>
</dbReference>
<dbReference type="RefSeq" id="WP_029311685.1">
    <property type="nucleotide sequence ID" value="NZ_FTNE01000015.1"/>
</dbReference>
<dbReference type="InterPro" id="IPR028082">
    <property type="entry name" value="Peripla_BP_I"/>
</dbReference>
<dbReference type="CDD" id="cd19995">
    <property type="entry name" value="PBP1_ABC_xylose_binding-like"/>
    <property type="match status" value="1"/>
</dbReference>
<evidence type="ECO:0000313" key="7">
    <source>
        <dbReference type="Proteomes" id="UP000186308"/>
    </source>
</evidence>
<dbReference type="GO" id="GO:0030246">
    <property type="term" value="F:carbohydrate binding"/>
    <property type="evidence" value="ECO:0007669"/>
    <property type="project" value="TreeGrafter"/>
</dbReference>